<reference evidence="15 16" key="1">
    <citation type="submission" date="2019-09" db="EMBL/GenBank/DDBJ databases">
        <title>Chitinophaga ginsengihumi sp. nov., isolated from soil of ginseng rhizosphere.</title>
        <authorList>
            <person name="Lee J."/>
        </authorList>
    </citation>
    <scope>NUCLEOTIDE SEQUENCE [LARGE SCALE GENOMIC DNA]</scope>
    <source>
        <strain evidence="15 16">BN140078</strain>
    </source>
</reference>
<feature type="domain" description="TonB-dependent receptor-like beta-barrel" evidence="13">
    <location>
        <begin position="200"/>
        <end position="646"/>
    </location>
</feature>
<name>A0A5B2VLL9_9BACT</name>
<protein>
    <submittedName>
        <fullName evidence="15">TonB-dependent receptor</fullName>
    </submittedName>
</protein>
<evidence type="ECO:0000256" key="7">
    <source>
        <dbReference type="ARBA" id="ARBA00023136"/>
    </source>
</evidence>
<dbReference type="SUPFAM" id="SSF56935">
    <property type="entry name" value="Porins"/>
    <property type="match status" value="1"/>
</dbReference>
<keyword evidence="7 10" id="KW-0472">Membrane</keyword>
<keyword evidence="3 10" id="KW-1134">Transmembrane beta strand</keyword>
<dbReference type="AlphaFoldDB" id="A0A5B2VLL9"/>
<comment type="caution">
    <text evidence="15">The sequence shown here is derived from an EMBL/GenBank/DDBJ whole genome shotgun (WGS) entry which is preliminary data.</text>
</comment>
<evidence type="ECO:0000256" key="12">
    <source>
        <dbReference type="SAM" id="SignalP"/>
    </source>
</evidence>
<keyword evidence="8 15" id="KW-0675">Receptor</keyword>
<feature type="chain" id="PRO_5023022524" evidence="12">
    <location>
        <begin position="30"/>
        <end position="672"/>
    </location>
</feature>
<evidence type="ECO:0000256" key="6">
    <source>
        <dbReference type="ARBA" id="ARBA00023077"/>
    </source>
</evidence>
<dbReference type="GO" id="GO:0015344">
    <property type="term" value="F:siderophore uptake transmembrane transporter activity"/>
    <property type="evidence" value="ECO:0007669"/>
    <property type="project" value="TreeGrafter"/>
</dbReference>
<dbReference type="GO" id="GO:0044718">
    <property type="term" value="P:siderophore transmembrane transport"/>
    <property type="evidence" value="ECO:0007669"/>
    <property type="project" value="TreeGrafter"/>
</dbReference>
<evidence type="ECO:0000256" key="10">
    <source>
        <dbReference type="PROSITE-ProRule" id="PRU01360"/>
    </source>
</evidence>
<dbReference type="PANTHER" id="PTHR30069">
    <property type="entry name" value="TONB-DEPENDENT OUTER MEMBRANE RECEPTOR"/>
    <property type="match status" value="1"/>
</dbReference>
<evidence type="ECO:0000256" key="8">
    <source>
        <dbReference type="ARBA" id="ARBA00023170"/>
    </source>
</evidence>
<evidence type="ECO:0000259" key="14">
    <source>
        <dbReference type="Pfam" id="PF07715"/>
    </source>
</evidence>
<evidence type="ECO:0000256" key="3">
    <source>
        <dbReference type="ARBA" id="ARBA00022452"/>
    </source>
</evidence>
<evidence type="ECO:0000256" key="11">
    <source>
        <dbReference type="RuleBase" id="RU003357"/>
    </source>
</evidence>
<dbReference type="Proteomes" id="UP000324611">
    <property type="component" value="Unassembled WGS sequence"/>
</dbReference>
<keyword evidence="9 10" id="KW-0998">Cell outer membrane</keyword>
<evidence type="ECO:0000313" key="16">
    <source>
        <dbReference type="Proteomes" id="UP000324611"/>
    </source>
</evidence>
<keyword evidence="2 10" id="KW-0813">Transport</keyword>
<dbReference type="InterPro" id="IPR036942">
    <property type="entry name" value="Beta-barrel_TonB_sf"/>
</dbReference>
<keyword evidence="16" id="KW-1185">Reference proteome</keyword>
<dbReference type="InterPro" id="IPR037066">
    <property type="entry name" value="Plug_dom_sf"/>
</dbReference>
<dbReference type="InterPro" id="IPR012910">
    <property type="entry name" value="Plug_dom"/>
</dbReference>
<gene>
    <name evidence="15" type="ORF">F0L74_27715</name>
</gene>
<dbReference type="Gene3D" id="2.170.130.10">
    <property type="entry name" value="TonB-dependent receptor, plug domain"/>
    <property type="match status" value="1"/>
</dbReference>
<dbReference type="Gene3D" id="2.40.170.20">
    <property type="entry name" value="TonB-dependent receptor, beta-barrel domain"/>
    <property type="match status" value="1"/>
</dbReference>
<evidence type="ECO:0000256" key="2">
    <source>
        <dbReference type="ARBA" id="ARBA00022448"/>
    </source>
</evidence>
<reference evidence="15 16" key="2">
    <citation type="submission" date="2019-09" db="EMBL/GenBank/DDBJ databases">
        <authorList>
            <person name="Jin C."/>
        </authorList>
    </citation>
    <scope>NUCLEOTIDE SEQUENCE [LARGE SCALE GENOMIC DNA]</scope>
    <source>
        <strain evidence="15 16">BN140078</strain>
    </source>
</reference>
<dbReference type="RefSeq" id="WP_149841148.1">
    <property type="nucleotide sequence ID" value="NZ_VUOC01000004.1"/>
</dbReference>
<evidence type="ECO:0000256" key="1">
    <source>
        <dbReference type="ARBA" id="ARBA00004571"/>
    </source>
</evidence>
<evidence type="ECO:0000256" key="4">
    <source>
        <dbReference type="ARBA" id="ARBA00022692"/>
    </source>
</evidence>
<sequence>MYKIRSNKKGTIPCLLCGVCLLTAGAAFSQIHDTTTLREVRVDAKRITTGIIPSASMQVLSGPQLQRLNSLSVADAMRYFSGVQLKDYGGIGGLKTINVRSMGTNHTAVTYDGLVLGNAQNGQVDLGKFSLDNIAEIALFNGQPATILQPARGFASGNVLALQSRTPHFTGDEKWHGKASIKTGSSGLVNPSLFWQQKISEHIYSTISTEWINANGRYKFRYTNGVYDTTAMRQNGNVNAYRVEAGLNGLLADSSAWSVKYYRYQSARGLPGAIVANHFEYGQHLEDRDQFIQASFRKDAGGRYHLLANAKYSDLYSRYIDPEYPNEEHLLDNFYHQHEWYLSLTNAYQLTSWWEASLATDFIVNTMHANLYHFPYPTRYTTLLALASRARIQRLELQGHLLATIVNEKVAAYEAAGPKREYTPTISAAWQPFANRGLWLRAFYKNIFRLPTFNDLYYTFIGNNNLRPEYVQQYDAGFTFQQALRGRWQYISLQADGYYNNVRDKIVAVPSDNLFGWSMTNLGKVRIKGADVALRTAWQPLQSLLLNVGLNYTYQQAQDVTSGKGGFNYGQQIPYTPWHSGSFTMGADWHSLAFNYSFIYTGERYSQKRNIPVNYVQPWYTSDLSASWTVQRRSYTHKLALEVNNLLNQYYDVVLNFPMPGRNYRITYSISR</sequence>
<dbReference type="GO" id="GO:0009279">
    <property type="term" value="C:cell outer membrane"/>
    <property type="evidence" value="ECO:0007669"/>
    <property type="project" value="UniProtKB-SubCell"/>
</dbReference>
<dbReference type="Pfam" id="PF07715">
    <property type="entry name" value="Plug"/>
    <property type="match status" value="1"/>
</dbReference>
<proteinExistence type="inferred from homology"/>
<comment type="subcellular location">
    <subcellularLocation>
        <location evidence="1 10">Cell outer membrane</location>
        <topology evidence="1 10">Multi-pass membrane protein</topology>
    </subcellularLocation>
</comment>
<dbReference type="Pfam" id="PF00593">
    <property type="entry name" value="TonB_dep_Rec_b-barrel"/>
    <property type="match status" value="1"/>
</dbReference>
<feature type="signal peptide" evidence="12">
    <location>
        <begin position="1"/>
        <end position="29"/>
    </location>
</feature>
<organism evidence="15 16">
    <name type="scientific">Chitinophaga agrisoli</name>
    <dbReference type="NCBI Taxonomy" id="2607653"/>
    <lineage>
        <taxon>Bacteria</taxon>
        <taxon>Pseudomonadati</taxon>
        <taxon>Bacteroidota</taxon>
        <taxon>Chitinophagia</taxon>
        <taxon>Chitinophagales</taxon>
        <taxon>Chitinophagaceae</taxon>
        <taxon>Chitinophaga</taxon>
    </lineage>
</organism>
<keyword evidence="4 10" id="KW-0812">Transmembrane</keyword>
<dbReference type="EMBL" id="VUOC01000004">
    <property type="protein sequence ID" value="KAA2239971.1"/>
    <property type="molecule type" value="Genomic_DNA"/>
</dbReference>
<evidence type="ECO:0000256" key="9">
    <source>
        <dbReference type="ARBA" id="ARBA00023237"/>
    </source>
</evidence>
<dbReference type="PROSITE" id="PS52016">
    <property type="entry name" value="TONB_DEPENDENT_REC_3"/>
    <property type="match status" value="1"/>
</dbReference>
<evidence type="ECO:0000313" key="15">
    <source>
        <dbReference type="EMBL" id="KAA2239971.1"/>
    </source>
</evidence>
<evidence type="ECO:0000256" key="5">
    <source>
        <dbReference type="ARBA" id="ARBA00022729"/>
    </source>
</evidence>
<keyword evidence="5 12" id="KW-0732">Signal</keyword>
<keyword evidence="6 11" id="KW-0798">TonB box</keyword>
<evidence type="ECO:0000259" key="13">
    <source>
        <dbReference type="Pfam" id="PF00593"/>
    </source>
</evidence>
<accession>A0A5B2VLL9</accession>
<dbReference type="InterPro" id="IPR000531">
    <property type="entry name" value="Beta-barrel_TonB"/>
</dbReference>
<comment type="similarity">
    <text evidence="10 11">Belongs to the TonB-dependent receptor family.</text>
</comment>
<dbReference type="PANTHER" id="PTHR30069:SF29">
    <property type="entry name" value="HEMOGLOBIN AND HEMOGLOBIN-HAPTOGLOBIN-BINDING PROTEIN 1-RELATED"/>
    <property type="match status" value="1"/>
</dbReference>
<dbReference type="InterPro" id="IPR039426">
    <property type="entry name" value="TonB-dep_rcpt-like"/>
</dbReference>
<feature type="domain" description="TonB-dependent receptor plug" evidence="14">
    <location>
        <begin position="55"/>
        <end position="147"/>
    </location>
</feature>